<name>A0A484LFL7_9ASTE</name>
<proteinExistence type="predicted"/>
<reference evidence="2 3" key="1">
    <citation type="submission" date="2018-04" db="EMBL/GenBank/DDBJ databases">
        <authorList>
            <person name="Vogel A."/>
        </authorList>
    </citation>
    <scope>NUCLEOTIDE SEQUENCE [LARGE SCALE GENOMIC DNA]</scope>
</reference>
<evidence type="ECO:0000259" key="1">
    <source>
        <dbReference type="Pfam" id="PF13966"/>
    </source>
</evidence>
<protein>
    <recommendedName>
        <fullName evidence="1">Reverse transcriptase zinc-binding domain-containing protein</fullName>
    </recommendedName>
</protein>
<accession>A0A484LFL7</accession>
<evidence type="ECO:0000313" key="2">
    <source>
        <dbReference type="EMBL" id="VFQ74818.1"/>
    </source>
</evidence>
<evidence type="ECO:0000313" key="3">
    <source>
        <dbReference type="Proteomes" id="UP000595140"/>
    </source>
</evidence>
<feature type="non-terminal residue" evidence="2">
    <location>
        <position position="249"/>
    </location>
</feature>
<dbReference type="EMBL" id="OOIL02001374">
    <property type="protein sequence ID" value="VFQ74818.1"/>
    <property type="molecule type" value="Genomic_DNA"/>
</dbReference>
<feature type="domain" description="Reverse transcriptase zinc-binding" evidence="1">
    <location>
        <begin position="100"/>
        <end position="185"/>
    </location>
</feature>
<dbReference type="OrthoDB" id="1301355at2759"/>
<organism evidence="2 3">
    <name type="scientific">Cuscuta campestris</name>
    <dbReference type="NCBI Taxonomy" id="132261"/>
    <lineage>
        <taxon>Eukaryota</taxon>
        <taxon>Viridiplantae</taxon>
        <taxon>Streptophyta</taxon>
        <taxon>Embryophyta</taxon>
        <taxon>Tracheophyta</taxon>
        <taxon>Spermatophyta</taxon>
        <taxon>Magnoliopsida</taxon>
        <taxon>eudicotyledons</taxon>
        <taxon>Gunneridae</taxon>
        <taxon>Pentapetalae</taxon>
        <taxon>asterids</taxon>
        <taxon>lamiids</taxon>
        <taxon>Solanales</taxon>
        <taxon>Convolvulaceae</taxon>
        <taxon>Cuscuteae</taxon>
        <taxon>Cuscuta</taxon>
        <taxon>Cuscuta subgen. Grammica</taxon>
        <taxon>Cuscuta sect. Cleistogrammica</taxon>
    </lineage>
</organism>
<dbReference type="InterPro" id="IPR026960">
    <property type="entry name" value="RVT-Znf"/>
</dbReference>
<sequence>MVQIRPLIEPQILWKIYDGSLSFWWDNWTGLGSLAVITNQAQGKYWLVPLKNFVNKALDLAQLQQLMDPGFFIHFQVDLSLFGSPFPDKAIWQPKATGEFSLKAVKQFLRPSGQTDIYLQNYWHKHIPFKVSFLCWRVHLRKLPLDTILYRFGHSFPSKCYCCTKPDRESTEHVFAQGDVARAVWNYFCDLFGMDHGCTTIKQYLDIWWGSRIHSKKPTVRQLLKQCIPAFIVWELWVHYASLKFGEKQ</sequence>
<dbReference type="Proteomes" id="UP000595140">
    <property type="component" value="Unassembled WGS sequence"/>
</dbReference>
<dbReference type="Pfam" id="PF13966">
    <property type="entry name" value="zf-RVT"/>
    <property type="match status" value="1"/>
</dbReference>
<gene>
    <name evidence="2" type="ORF">CCAM_LOCUS16594</name>
</gene>
<dbReference type="AlphaFoldDB" id="A0A484LFL7"/>
<keyword evidence="3" id="KW-1185">Reference proteome</keyword>